<evidence type="ECO:0000256" key="3">
    <source>
        <dbReference type="SAM" id="MobiDB-lite"/>
    </source>
</evidence>
<feature type="region of interest" description="Disordered" evidence="3">
    <location>
        <begin position="367"/>
        <end position="409"/>
    </location>
</feature>
<reference evidence="4 5" key="1">
    <citation type="journal article" date="2023" name="IScience">
        <title>Expanded male sex-determining region conserved during the evolution of homothallism in the green alga Volvox.</title>
        <authorList>
            <person name="Yamamoto K."/>
            <person name="Matsuzaki R."/>
            <person name="Mahakham W."/>
            <person name="Heman W."/>
            <person name="Sekimoto H."/>
            <person name="Kawachi M."/>
            <person name="Minakuchi Y."/>
            <person name="Toyoda A."/>
            <person name="Nozaki H."/>
        </authorList>
    </citation>
    <scope>NUCLEOTIDE SEQUENCE [LARGE SCALE GENOMIC DNA]</scope>
    <source>
        <strain evidence="4 5">NIES-4468</strain>
    </source>
</reference>
<dbReference type="InterPro" id="IPR051709">
    <property type="entry name" value="Ub-ligase/GTPase-reg"/>
</dbReference>
<name>A0ABQ5S0D3_9CHLO</name>
<dbReference type="Proteomes" id="UP001165090">
    <property type="component" value="Unassembled WGS sequence"/>
</dbReference>
<dbReference type="Gene3D" id="2.130.10.30">
    <property type="entry name" value="Regulator of chromosome condensation 1/beta-lactamase-inhibitor protein II"/>
    <property type="match status" value="2"/>
</dbReference>
<dbReference type="PANTHER" id="PTHR45622">
    <property type="entry name" value="UBIQUITIN-PROTEIN LIGASE E3A-RELATED"/>
    <property type="match status" value="1"/>
</dbReference>
<dbReference type="SUPFAM" id="SSF50985">
    <property type="entry name" value="RCC1/BLIP-II"/>
    <property type="match status" value="1"/>
</dbReference>
<sequence>MQPAAAIFVLGYSNASNGGFPEPLQQNGTAITKATSAAANSDDRCCGSWPCEWQLPQQSCSWGCPAAFCAKHGRLVWLQSQSASYVPSAHKPRNHHTSRQEASVMKPALQLSSDMDMDPDPHGLHPPYSDPFPRTSTHHNHHHDHPKYNFLKQDTAAGGSASGLVAAVGWSHAVMTVAPPLGSLYQYTTAADSGYGSGSSTGNREGDSNVGCWLCFKAGSGMNGLMGSSGNGEASPTSSMDPSHAVVNRCGDSHGRWRWQRWLPYDNGPVLQVSAGEHHALALNADGCVWAWGANGEGQCGTAAPAAPLLSPVPEADIETQNPNTKMEVAESRRFNARSCGGFTGCKQPSCSHGPIHHDSLLGAMVGSASGSGSGNAKGARRSSGSDIRCGSHQPELINNAGAPTTTGPVGAGATRQDLLARIAVRVPFTLQIRQVACGARHNLVIDLRGGVWAWGWNAYGQCGVAALAGGSAASRAVVTTPVRVQGGVLGGVPCRAVAAGLGHSLALTEAGQVVAWGWNDAGQCGAEFEPGFSDPPPAVTLRGEVRCGAGKAGRADEEGDCRHAVGVGVGVGVGDVVGEVGQEDGGGSGVGVNGSGSSSSPLSFLSEPQLVPLPRPRRLPKLARKCTMCTEAKIATAHGDFALGQRGTAEARAEWGGRRIVGERRRKRRWDSCGPGARRCRGDGDDIGEGRHDDHGSGSVVAIDGRLPAEGDGYKAGSKTRPRLKVEGGLVDLPVEISDEEEEEE</sequence>
<feature type="compositionally biased region" description="Gly residues" evidence="3">
    <location>
        <begin position="584"/>
        <end position="595"/>
    </location>
</feature>
<dbReference type="InterPro" id="IPR009091">
    <property type="entry name" value="RCC1/BLIP-II"/>
</dbReference>
<dbReference type="PROSITE" id="PS00626">
    <property type="entry name" value="RCC1_2"/>
    <property type="match status" value="2"/>
</dbReference>
<evidence type="ECO:0000313" key="5">
    <source>
        <dbReference type="Proteomes" id="UP001165090"/>
    </source>
</evidence>
<feature type="compositionally biased region" description="Basic residues" evidence="3">
    <location>
        <begin position="136"/>
        <end position="145"/>
    </location>
</feature>
<organism evidence="4 5">
    <name type="scientific">Volvox africanus</name>
    <dbReference type="NCBI Taxonomy" id="51714"/>
    <lineage>
        <taxon>Eukaryota</taxon>
        <taxon>Viridiplantae</taxon>
        <taxon>Chlorophyta</taxon>
        <taxon>core chlorophytes</taxon>
        <taxon>Chlorophyceae</taxon>
        <taxon>CS clade</taxon>
        <taxon>Chlamydomonadales</taxon>
        <taxon>Volvocaceae</taxon>
        <taxon>Volvox</taxon>
    </lineage>
</organism>
<accession>A0ABQ5S0D3</accession>
<dbReference type="Pfam" id="PF13540">
    <property type="entry name" value="RCC1_2"/>
    <property type="match status" value="3"/>
</dbReference>
<feature type="region of interest" description="Disordered" evidence="3">
    <location>
        <begin position="114"/>
        <end position="147"/>
    </location>
</feature>
<feature type="compositionally biased region" description="Low complexity" evidence="3">
    <location>
        <begin position="377"/>
        <end position="386"/>
    </location>
</feature>
<dbReference type="PANTHER" id="PTHR45622:SF58">
    <property type="entry name" value="REGULATOR OF CHROMOSOME CONDENSATION DOMAIN-CONTAINING PROTEIN"/>
    <property type="match status" value="1"/>
</dbReference>
<evidence type="ECO:0000256" key="1">
    <source>
        <dbReference type="ARBA" id="ARBA00022737"/>
    </source>
</evidence>
<gene>
    <name evidence="4" type="ORF">VaNZ11_006232</name>
</gene>
<evidence type="ECO:0000256" key="2">
    <source>
        <dbReference type="PROSITE-ProRule" id="PRU00235"/>
    </source>
</evidence>
<proteinExistence type="predicted"/>
<keyword evidence="5" id="KW-1185">Reference proteome</keyword>
<dbReference type="InterPro" id="IPR000408">
    <property type="entry name" value="Reg_chr_condens"/>
</dbReference>
<feature type="region of interest" description="Disordered" evidence="3">
    <location>
        <begin position="581"/>
        <end position="609"/>
    </location>
</feature>
<feature type="non-terminal residue" evidence="4">
    <location>
        <position position="746"/>
    </location>
</feature>
<dbReference type="PROSITE" id="PS50012">
    <property type="entry name" value="RCC1_3"/>
    <property type="match status" value="1"/>
</dbReference>
<dbReference type="EMBL" id="BSDZ01000015">
    <property type="protein sequence ID" value="GLI63360.1"/>
    <property type="molecule type" value="Genomic_DNA"/>
</dbReference>
<protein>
    <submittedName>
        <fullName evidence="4">Uncharacterized protein</fullName>
    </submittedName>
</protein>
<feature type="repeat" description="RCC1" evidence="2">
    <location>
        <begin position="450"/>
        <end position="511"/>
    </location>
</feature>
<keyword evidence="1" id="KW-0677">Repeat</keyword>
<feature type="compositionally biased region" description="Basic and acidic residues" evidence="3">
    <location>
        <begin position="681"/>
        <end position="697"/>
    </location>
</feature>
<evidence type="ECO:0000313" key="4">
    <source>
        <dbReference type="EMBL" id="GLI63360.1"/>
    </source>
</evidence>
<feature type="region of interest" description="Disordered" evidence="3">
    <location>
        <begin position="675"/>
        <end position="721"/>
    </location>
</feature>
<comment type="caution">
    <text evidence="4">The sequence shown here is derived from an EMBL/GenBank/DDBJ whole genome shotgun (WGS) entry which is preliminary data.</text>
</comment>